<reference evidence="2 3" key="1">
    <citation type="journal article" date="2019" name="Int. J. Syst. Evol. Microbiol.">
        <title>The Global Catalogue of Microorganisms (GCM) 10K type strain sequencing project: providing services to taxonomists for standard genome sequencing and annotation.</title>
        <authorList>
            <consortium name="The Broad Institute Genomics Platform"/>
            <consortium name="The Broad Institute Genome Sequencing Center for Infectious Disease"/>
            <person name="Wu L."/>
            <person name="Ma J."/>
        </authorList>
    </citation>
    <scope>NUCLEOTIDE SEQUENCE [LARGE SCALE GENOMIC DNA]</scope>
    <source>
        <strain evidence="2 3">JCM 4788</strain>
    </source>
</reference>
<keyword evidence="1" id="KW-1133">Transmembrane helix</keyword>
<protein>
    <submittedName>
        <fullName evidence="2">Alkaline shock response membrane anchor protein AmaP</fullName>
    </submittedName>
</protein>
<comment type="caution">
    <text evidence="2">The sequence shown here is derived from an EMBL/GenBank/DDBJ whole genome shotgun (WGS) entry which is preliminary data.</text>
</comment>
<gene>
    <name evidence="2" type="primary">amaP</name>
    <name evidence="2" type="ORF">GCM10010357_66070</name>
</gene>
<dbReference type="NCBIfam" id="NF033218">
    <property type="entry name" value="anchor_AmaP"/>
    <property type="match status" value="1"/>
</dbReference>
<sequence length="197" mass="21446">MLRTVNRVLLGLAGLLLLAFGAAVLVGALDLPRHWGFSLPSGWPFRGPDDVLLTAGDRRRWRDRGWWWPVVLAALAVLALLAVWWLVAQLRRRRVRDVVLGGDDPVVLVRGHALEEALAAEAGALDGVERAGVMLVGRRSAPRARVVLVLGAGAVPEAVLRRFRVEVLGAARTSAGLARLPAEVRLRTVRHRAERVG</sequence>
<accession>A0ABN0Z6N9</accession>
<keyword evidence="3" id="KW-1185">Reference proteome</keyword>
<proteinExistence type="predicted"/>
<dbReference type="Proteomes" id="UP001500879">
    <property type="component" value="Unassembled WGS sequence"/>
</dbReference>
<evidence type="ECO:0000313" key="2">
    <source>
        <dbReference type="EMBL" id="GAA0435370.1"/>
    </source>
</evidence>
<evidence type="ECO:0000256" key="1">
    <source>
        <dbReference type="SAM" id="Phobius"/>
    </source>
</evidence>
<organism evidence="2 3">
    <name type="scientific">Streptomyces luteireticuli</name>
    <dbReference type="NCBI Taxonomy" id="173858"/>
    <lineage>
        <taxon>Bacteria</taxon>
        <taxon>Bacillati</taxon>
        <taxon>Actinomycetota</taxon>
        <taxon>Actinomycetes</taxon>
        <taxon>Kitasatosporales</taxon>
        <taxon>Streptomycetaceae</taxon>
        <taxon>Streptomyces</taxon>
    </lineage>
</organism>
<keyword evidence="1" id="KW-0472">Membrane</keyword>
<keyword evidence="1" id="KW-0812">Transmembrane</keyword>
<dbReference type="EMBL" id="BAAABX010000082">
    <property type="protein sequence ID" value="GAA0435370.1"/>
    <property type="molecule type" value="Genomic_DNA"/>
</dbReference>
<evidence type="ECO:0000313" key="3">
    <source>
        <dbReference type="Proteomes" id="UP001500879"/>
    </source>
</evidence>
<name>A0ABN0Z6N9_9ACTN</name>
<feature type="transmembrane region" description="Helical" evidence="1">
    <location>
        <begin position="66"/>
        <end position="87"/>
    </location>
</feature>